<dbReference type="PROSITE" id="PS50850">
    <property type="entry name" value="MFS"/>
    <property type="match status" value="1"/>
</dbReference>
<dbReference type="GO" id="GO:0022857">
    <property type="term" value="F:transmembrane transporter activity"/>
    <property type="evidence" value="ECO:0007669"/>
    <property type="project" value="InterPro"/>
</dbReference>
<feature type="region of interest" description="Disordered" evidence="7">
    <location>
        <begin position="430"/>
        <end position="457"/>
    </location>
</feature>
<proteinExistence type="predicted"/>
<evidence type="ECO:0000256" key="3">
    <source>
        <dbReference type="ARBA" id="ARBA00022475"/>
    </source>
</evidence>
<keyword evidence="5 8" id="KW-1133">Transmembrane helix</keyword>
<dbReference type="InterPro" id="IPR020846">
    <property type="entry name" value="MFS_dom"/>
</dbReference>
<dbReference type="RefSeq" id="WP_157345095.1">
    <property type="nucleotide sequence ID" value="NZ_WSEK01000004.1"/>
</dbReference>
<feature type="transmembrane region" description="Helical" evidence="8">
    <location>
        <begin position="49"/>
        <end position="70"/>
    </location>
</feature>
<evidence type="ECO:0000256" key="4">
    <source>
        <dbReference type="ARBA" id="ARBA00022692"/>
    </source>
</evidence>
<feature type="transmembrane region" description="Helical" evidence="8">
    <location>
        <begin position="262"/>
        <end position="282"/>
    </location>
</feature>
<comment type="caution">
    <text evidence="10">The sequence shown here is derived from an EMBL/GenBank/DDBJ whole genome shotgun (WGS) entry which is preliminary data.</text>
</comment>
<feature type="transmembrane region" description="Helical" evidence="8">
    <location>
        <begin position="12"/>
        <end position="29"/>
    </location>
</feature>
<evidence type="ECO:0000256" key="2">
    <source>
        <dbReference type="ARBA" id="ARBA00022448"/>
    </source>
</evidence>
<reference evidence="10 11" key="1">
    <citation type="submission" date="2019-12" db="EMBL/GenBank/DDBJ databases">
        <authorList>
            <person name="Huq M.A."/>
        </authorList>
    </citation>
    <scope>NUCLEOTIDE SEQUENCE [LARGE SCALE GENOMIC DNA]</scope>
    <source>
        <strain evidence="10 11">MAH-18</strain>
    </source>
</reference>
<evidence type="ECO:0000256" key="5">
    <source>
        <dbReference type="ARBA" id="ARBA00022989"/>
    </source>
</evidence>
<feature type="domain" description="Major facilitator superfamily (MFS) profile" evidence="9">
    <location>
        <begin position="1"/>
        <end position="403"/>
    </location>
</feature>
<name>A0A6L6XR27_9ACTN</name>
<protein>
    <submittedName>
        <fullName evidence="10">MFS transporter</fullName>
    </submittedName>
</protein>
<dbReference type="AlphaFoldDB" id="A0A6L6XR27"/>
<keyword evidence="3" id="KW-1003">Cell membrane</keyword>
<evidence type="ECO:0000256" key="8">
    <source>
        <dbReference type="SAM" id="Phobius"/>
    </source>
</evidence>
<feature type="transmembrane region" description="Helical" evidence="8">
    <location>
        <begin position="289"/>
        <end position="309"/>
    </location>
</feature>
<organism evidence="10 11">
    <name type="scientific">Nocardioides agri</name>
    <dbReference type="NCBI Taxonomy" id="2682843"/>
    <lineage>
        <taxon>Bacteria</taxon>
        <taxon>Bacillati</taxon>
        <taxon>Actinomycetota</taxon>
        <taxon>Actinomycetes</taxon>
        <taxon>Propionibacteriales</taxon>
        <taxon>Nocardioidaceae</taxon>
        <taxon>Nocardioides</taxon>
    </lineage>
</organism>
<dbReference type="GO" id="GO:0005886">
    <property type="term" value="C:plasma membrane"/>
    <property type="evidence" value="ECO:0007669"/>
    <property type="project" value="UniProtKB-SubCell"/>
</dbReference>
<dbReference type="PANTHER" id="PTHR23513">
    <property type="entry name" value="INTEGRAL MEMBRANE EFFLUX PROTEIN-RELATED"/>
    <property type="match status" value="1"/>
</dbReference>
<evidence type="ECO:0000256" key="6">
    <source>
        <dbReference type="ARBA" id="ARBA00023136"/>
    </source>
</evidence>
<dbReference type="Pfam" id="PF05977">
    <property type="entry name" value="MFS_3"/>
    <property type="match status" value="1"/>
</dbReference>
<feature type="transmembrane region" description="Helical" evidence="8">
    <location>
        <begin position="174"/>
        <end position="193"/>
    </location>
</feature>
<dbReference type="EMBL" id="WSEK01000004">
    <property type="protein sequence ID" value="MVQ49232.1"/>
    <property type="molecule type" value="Genomic_DNA"/>
</dbReference>
<dbReference type="InterPro" id="IPR010290">
    <property type="entry name" value="TM_effector"/>
</dbReference>
<keyword evidence="11" id="KW-1185">Reference proteome</keyword>
<sequence length="457" mass="48292">MSPTFRALRNPNYRLYLAGSVVSNVGTWMQRVAQDWLVLHIPGNSGTELGITTGLQFLPILLLTPYAGVVADRFPKRRLMQLAQAMMALTSLALGLVAVLGVAETWHVYLLALLFGVGAAFETPARQSFVSEMVGPDDLTNAVGLNSASFNAARVVGPALAGVMIGALGGGPEATGWVIFINAFSYLAVIWQLQRMDTALLRTPATRPRTPGMLREGVRYVRSQPVMILILVLVFFAGTFGMNLQVNAALMVTDVFDRGASAFGLFGSALAVGSLAGALANARRTRIRLRLVLGAGIAFGVTCLVLGLLPTYWTFVAFAPVVGFAAITTLNSANATMQTESDPLMRGRVMALYFTIVMGGTPLGAPLMGWVGQHFGARWTFVLGGVLTTLGVLLATAVYVRLRGGVSGVLTGVEGAGSLGPRVWDNQAAPRARIQAGEHAPSSGAENPLDETLTGSR</sequence>
<evidence type="ECO:0000256" key="1">
    <source>
        <dbReference type="ARBA" id="ARBA00004651"/>
    </source>
</evidence>
<accession>A0A6L6XR27</accession>
<dbReference type="SUPFAM" id="SSF103473">
    <property type="entry name" value="MFS general substrate transporter"/>
    <property type="match status" value="1"/>
</dbReference>
<feature type="transmembrane region" description="Helical" evidence="8">
    <location>
        <begin position="349"/>
        <end position="371"/>
    </location>
</feature>
<keyword evidence="2" id="KW-0813">Transport</keyword>
<feature type="transmembrane region" description="Helical" evidence="8">
    <location>
        <begin position="377"/>
        <end position="400"/>
    </location>
</feature>
<evidence type="ECO:0000313" key="10">
    <source>
        <dbReference type="EMBL" id="MVQ49232.1"/>
    </source>
</evidence>
<evidence type="ECO:0000256" key="7">
    <source>
        <dbReference type="SAM" id="MobiDB-lite"/>
    </source>
</evidence>
<keyword evidence="6 8" id="KW-0472">Membrane</keyword>
<gene>
    <name evidence="10" type="ORF">GON03_08560</name>
</gene>
<evidence type="ECO:0000259" key="9">
    <source>
        <dbReference type="PROSITE" id="PS50850"/>
    </source>
</evidence>
<dbReference type="InterPro" id="IPR036259">
    <property type="entry name" value="MFS_trans_sf"/>
</dbReference>
<dbReference type="CDD" id="cd06173">
    <property type="entry name" value="MFS_MefA_like"/>
    <property type="match status" value="1"/>
</dbReference>
<comment type="subcellular location">
    <subcellularLocation>
        <location evidence="1">Cell membrane</location>
        <topology evidence="1">Multi-pass membrane protein</topology>
    </subcellularLocation>
</comment>
<keyword evidence="4 8" id="KW-0812">Transmembrane</keyword>
<dbReference type="Proteomes" id="UP000473525">
    <property type="component" value="Unassembled WGS sequence"/>
</dbReference>
<evidence type="ECO:0000313" key="11">
    <source>
        <dbReference type="Proteomes" id="UP000473525"/>
    </source>
</evidence>
<feature type="transmembrane region" description="Helical" evidence="8">
    <location>
        <begin position="315"/>
        <end position="337"/>
    </location>
</feature>
<dbReference type="Gene3D" id="1.20.1250.20">
    <property type="entry name" value="MFS general substrate transporter like domains"/>
    <property type="match status" value="1"/>
</dbReference>
<feature type="transmembrane region" description="Helical" evidence="8">
    <location>
        <begin position="225"/>
        <end position="242"/>
    </location>
</feature>
<dbReference type="PANTHER" id="PTHR23513:SF11">
    <property type="entry name" value="STAPHYLOFERRIN A TRANSPORTER"/>
    <property type="match status" value="1"/>
</dbReference>